<dbReference type="CDD" id="cd10428">
    <property type="entry name" value="LFG_like"/>
    <property type="match status" value="1"/>
</dbReference>
<dbReference type="AlphaFoldDB" id="A0AAW1S9R2"/>
<evidence type="ECO:0000256" key="5">
    <source>
        <dbReference type="RuleBase" id="RU004379"/>
    </source>
</evidence>
<comment type="caution">
    <text evidence="7">The sequence shown here is derived from an EMBL/GenBank/DDBJ whole genome shotgun (WGS) entry which is preliminary data.</text>
</comment>
<evidence type="ECO:0000313" key="7">
    <source>
        <dbReference type="EMBL" id="KAK9843008.1"/>
    </source>
</evidence>
<feature type="transmembrane region" description="Helical" evidence="5">
    <location>
        <begin position="211"/>
        <end position="230"/>
    </location>
</feature>
<dbReference type="PANTHER" id="PTHR23291">
    <property type="entry name" value="BAX INHIBITOR-RELATED"/>
    <property type="match status" value="1"/>
</dbReference>
<reference evidence="7 8" key="1">
    <citation type="journal article" date="2024" name="Nat. Commun.">
        <title>Phylogenomics reveals the evolutionary origins of lichenization in chlorophyte algae.</title>
        <authorList>
            <person name="Puginier C."/>
            <person name="Libourel C."/>
            <person name="Otte J."/>
            <person name="Skaloud P."/>
            <person name="Haon M."/>
            <person name="Grisel S."/>
            <person name="Petersen M."/>
            <person name="Berrin J.G."/>
            <person name="Delaux P.M."/>
            <person name="Dal Grande F."/>
            <person name="Keller J."/>
        </authorList>
    </citation>
    <scope>NUCLEOTIDE SEQUENCE [LARGE SCALE GENOMIC DNA]</scope>
    <source>
        <strain evidence="7 8">SAG 2145</strain>
    </source>
</reference>
<evidence type="ECO:0000313" key="8">
    <source>
        <dbReference type="Proteomes" id="UP001438707"/>
    </source>
</evidence>
<feature type="transmembrane region" description="Helical" evidence="5">
    <location>
        <begin position="159"/>
        <end position="179"/>
    </location>
</feature>
<feature type="region of interest" description="Disordered" evidence="6">
    <location>
        <begin position="1"/>
        <end position="20"/>
    </location>
</feature>
<dbReference type="InterPro" id="IPR006214">
    <property type="entry name" value="Bax_inhibitor_1-related"/>
</dbReference>
<dbReference type="EMBL" id="JALJOS010000002">
    <property type="protein sequence ID" value="KAK9843008.1"/>
    <property type="molecule type" value="Genomic_DNA"/>
</dbReference>
<organism evidence="7 8">
    <name type="scientific">Apatococcus lobatus</name>
    <dbReference type="NCBI Taxonomy" id="904363"/>
    <lineage>
        <taxon>Eukaryota</taxon>
        <taxon>Viridiplantae</taxon>
        <taxon>Chlorophyta</taxon>
        <taxon>core chlorophytes</taxon>
        <taxon>Trebouxiophyceae</taxon>
        <taxon>Chlorellales</taxon>
        <taxon>Chlorellaceae</taxon>
        <taxon>Apatococcus</taxon>
    </lineage>
</organism>
<dbReference type="Pfam" id="PF01027">
    <property type="entry name" value="Bax1-I"/>
    <property type="match status" value="1"/>
</dbReference>
<keyword evidence="4 5" id="KW-0472">Membrane</keyword>
<keyword evidence="2 5" id="KW-0812">Transmembrane</keyword>
<keyword evidence="3 5" id="KW-1133">Transmembrane helix</keyword>
<keyword evidence="8" id="KW-1185">Reference proteome</keyword>
<name>A0AAW1S9R2_9CHLO</name>
<feature type="transmembrane region" description="Helical" evidence="5">
    <location>
        <begin position="132"/>
        <end position="153"/>
    </location>
</feature>
<evidence type="ECO:0000256" key="2">
    <source>
        <dbReference type="ARBA" id="ARBA00022692"/>
    </source>
</evidence>
<feature type="transmembrane region" description="Helical" evidence="5">
    <location>
        <begin position="102"/>
        <end position="120"/>
    </location>
</feature>
<protein>
    <submittedName>
        <fullName evidence="7">Uncharacterized protein</fullName>
    </submittedName>
</protein>
<evidence type="ECO:0000256" key="4">
    <source>
        <dbReference type="ARBA" id="ARBA00023136"/>
    </source>
</evidence>
<comment type="subcellular location">
    <subcellularLocation>
        <location evidence="1">Membrane</location>
        <topology evidence="1">Multi-pass membrane protein</topology>
    </subcellularLocation>
</comment>
<dbReference type="GO" id="GO:0016020">
    <property type="term" value="C:membrane"/>
    <property type="evidence" value="ECO:0007669"/>
    <property type="project" value="UniProtKB-SubCell"/>
</dbReference>
<gene>
    <name evidence="7" type="ORF">WJX74_005555</name>
</gene>
<evidence type="ECO:0000256" key="1">
    <source>
        <dbReference type="ARBA" id="ARBA00004141"/>
    </source>
</evidence>
<dbReference type="Proteomes" id="UP001438707">
    <property type="component" value="Unassembled WGS sequence"/>
</dbReference>
<feature type="transmembrane region" description="Helical" evidence="5">
    <location>
        <begin position="186"/>
        <end position="205"/>
    </location>
</feature>
<accession>A0AAW1S9R2</accession>
<proteinExistence type="inferred from homology"/>
<evidence type="ECO:0000256" key="6">
    <source>
        <dbReference type="SAM" id="MobiDB-lite"/>
    </source>
</evidence>
<comment type="similarity">
    <text evidence="5">Belongs to the BI1 family.</text>
</comment>
<sequence length="275" mass="30094">MANQGTAEPQQGEYKGATGYVQPQSGVGPSGYTTLPSHPANYDEEAAQEAGYMAGFQDKAVRQGFTRKVLGIVATQLIVTMLFSIAFYYSAPLKGFVQTQMWPFWAAWGLSLATTLVITCSPTARRSYPQNVIWLSIFTLTYGFLVGVITSFADREALVSAFVITAAVVGFVATLAFATDIDFTKFGGILAIVTWAFLVGIIIAAFWHTRIVYLVISVIGAIIFSLYLLYDLQMLMGGKTQELSPDEYIFASMTIYLDVIQIFLNILQALQASDN</sequence>
<feature type="transmembrane region" description="Helical" evidence="5">
    <location>
        <begin position="69"/>
        <end position="90"/>
    </location>
</feature>
<dbReference type="PANTHER" id="PTHR23291:SF47">
    <property type="entry name" value="TRANSMEMBRANE BAX INHIBITOR MOTIF CONTAINING 7"/>
    <property type="match status" value="1"/>
</dbReference>
<evidence type="ECO:0000256" key="3">
    <source>
        <dbReference type="ARBA" id="ARBA00022989"/>
    </source>
</evidence>